<dbReference type="InterPro" id="IPR019734">
    <property type="entry name" value="TPR_rpt"/>
</dbReference>
<dbReference type="PANTHER" id="PTHR44117:SF1">
    <property type="entry name" value="INTRAFLAGELLAR TRANSPORT PROTEIN 88 HOMOLOG"/>
    <property type="match status" value="1"/>
</dbReference>
<evidence type="ECO:0000313" key="4">
    <source>
        <dbReference type="Proteomes" id="UP001165160"/>
    </source>
</evidence>
<dbReference type="GO" id="GO:0036064">
    <property type="term" value="C:ciliary basal body"/>
    <property type="evidence" value="ECO:0007669"/>
    <property type="project" value="TreeGrafter"/>
</dbReference>
<dbReference type="GO" id="GO:0097546">
    <property type="term" value="C:ciliary base"/>
    <property type="evidence" value="ECO:0007669"/>
    <property type="project" value="TreeGrafter"/>
</dbReference>
<feature type="compositionally biased region" description="Basic and acidic residues" evidence="2">
    <location>
        <begin position="728"/>
        <end position="745"/>
    </location>
</feature>
<feature type="region of interest" description="Disordered" evidence="2">
    <location>
        <begin position="707"/>
        <end position="784"/>
    </location>
</feature>
<dbReference type="GO" id="GO:1905515">
    <property type="term" value="P:non-motile cilium assembly"/>
    <property type="evidence" value="ECO:0007669"/>
    <property type="project" value="TreeGrafter"/>
</dbReference>
<dbReference type="GO" id="GO:0005814">
    <property type="term" value="C:centriole"/>
    <property type="evidence" value="ECO:0007669"/>
    <property type="project" value="TreeGrafter"/>
</dbReference>
<comment type="caution">
    <text evidence="3">The sequence shown here is derived from an EMBL/GenBank/DDBJ whole genome shotgun (WGS) entry which is preliminary data.</text>
</comment>
<proteinExistence type="predicted"/>
<feature type="repeat" description="TPR" evidence="1">
    <location>
        <begin position="504"/>
        <end position="537"/>
    </location>
</feature>
<dbReference type="GO" id="GO:0019894">
    <property type="term" value="F:kinesin binding"/>
    <property type="evidence" value="ECO:0007669"/>
    <property type="project" value="TreeGrafter"/>
</dbReference>
<dbReference type="GO" id="GO:0097730">
    <property type="term" value="C:non-motile cilium"/>
    <property type="evidence" value="ECO:0007669"/>
    <property type="project" value="TreeGrafter"/>
</dbReference>
<dbReference type="EMBL" id="BRXX01000590">
    <property type="protein sequence ID" value="GMH49167.1"/>
    <property type="molecule type" value="Genomic_DNA"/>
</dbReference>
<dbReference type="PANTHER" id="PTHR44117">
    <property type="entry name" value="INTRAFLAGELLAR TRANSPORT PROTEIN 88 HOMOLOG"/>
    <property type="match status" value="1"/>
</dbReference>
<dbReference type="Pfam" id="PF14559">
    <property type="entry name" value="TPR_19"/>
    <property type="match status" value="1"/>
</dbReference>
<dbReference type="InterPro" id="IPR011990">
    <property type="entry name" value="TPR-like_helical_dom_sf"/>
</dbReference>
<reference evidence="4" key="1">
    <citation type="journal article" date="2023" name="Commun. Biol.">
        <title>Genome analysis of Parmales, the sister group of diatoms, reveals the evolutionary specialization of diatoms from phago-mixotrophs to photoautotrophs.</title>
        <authorList>
            <person name="Ban H."/>
            <person name="Sato S."/>
            <person name="Yoshikawa S."/>
            <person name="Yamada K."/>
            <person name="Nakamura Y."/>
            <person name="Ichinomiya M."/>
            <person name="Sato N."/>
            <person name="Blanc-Mathieu R."/>
            <person name="Endo H."/>
            <person name="Kuwata A."/>
            <person name="Ogata H."/>
        </authorList>
    </citation>
    <scope>NUCLEOTIDE SEQUENCE [LARGE SCALE GENOMIC DNA]</scope>
    <source>
        <strain evidence="4">NIES 3699</strain>
    </source>
</reference>
<feature type="compositionally biased region" description="Polar residues" evidence="2">
    <location>
        <begin position="78"/>
        <end position="90"/>
    </location>
</feature>
<dbReference type="SUPFAM" id="SSF48452">
    <property type="entry name" value="TPR-like"/>
    <property type="match status" value="1"/>
</dbReference>
<protein>
    <recommendedName>
        <fullName evidence="5">Intraflagellar transport protein 88</fullName>
    </recommendedName>
</protein>
<name>A0A9W6Z6T8_9STRA</name>
<dbReference type="FunFam" id="1.25.40.10:FF:000468">
    <property type="entry name" value="Intraflagellar transport 88 homolog"/>
    <property type="match status" value="1"/>
</dbReference>
<sequence length="784" mass="88198">MYSSQQNNSSNDEDYDFNYDLNLNSNSGPPGTASGGYAFGQKAPRMSTAMQPQPGGAGGGPASRMGTASQGGEARPMTSVSGAGFSSKQGAGNRGTFDPLNQGRGAAPALAEKADNSAEDLAKEMEKVVHSLIEQSAQSSENHEFTKALEKAKDAGKKERALCKHRESNGLADQINVDLTYAVWFNLACVYQQNGMMEEALNTYTLVVKNKNYPQAGRLRVNMGNIYFYQKKYPQAIKMYRMALDQIPNSGKEVRFKIFRNIGNSFVRLGQFQDAIQSFETIMNASPDFQTGFNLVLCYYALGDAEKMKRGFNKMLAIPIAGIVEEEDEEEEVKAVEEAEAVGQARIDSLREELRKRRKEAEHYIITAARLIAPALEKSDWTVGYEWVNDALKIDHDNLASQMSIDQGLQYLKNKDFEKAIELLKSFEKKDQNMKAMAATNLSFIYFLEGDYNNADEYADLAVRNSRYNAKALVNKGNCLFVAQEFHRAKELYLEAIGVQADCVEAIYNLGLANMRMSSPDEARQAFEKLHTIIPNNPAVIYQIANLYEQQGKNQQAAKWFNVLITRVPTDPGILSRLGQIFSKEQEESQGFHYQLESYRHYPVNLDVISWLGVWFVKHEMYEKSIHYFERASQIQPNEVKWRLMVTSCYRRMGNYSKALQLYEEIHEEYPDNIECLRYLVAICKDLGRPYDEHQQKLVKLDRQLATKSQNQQGGGAMTNMVGGPATSREREASPRAEAKRDSPKKQQALAAPSAKGVDNRGGGRLQEREEEDFADDDVNDLLA</sequence>
<dbReference type="SUPFAM" id="SSF81901">
    <property type="entry name" value="HCP-like"/>
    <property type="match status" value="1"/>
</dbReference>
<dbReference type="Proteomes" id="UP001165160">
    <property type="component" value="Unassembled WGS sequence"/>
</dbReference>
<dbReference type="Pfam" id="PF13181">
    <property type="entry name" value="TPR_8"/>
    <property type="match status" value="1"/>
</dbReference>
<feature type="repeat" description="TPR" evidence="1">
    <location>
        <begin position="217"/>
        <end position="250"/>
    </location>
</feature>
<dbReference type="Pfam" id="PF13174">
    <property type="entry name" value="TPR_6"/>
    <property type="match status" value="1"/>
</dbReference>
<evidence type="ECO:0008006" key="5">
    <source>
        <dbReference type="Google" id="ProtNLM"/>
    </source>
</evidence>
<feature type="compositionally biased region" description="Low complexity" evidence="2">
    <location>
        <begin position="1"/>
        <end position="10"/>
    </location>
</feature>
<dbReference type="SMART" id="SM00028">
    <property type="entry name" value="TPR"/>
    <property type="match status" value="10"/>
</dbReference>
<keyword evidence="1" id="KW-0802">TPR repeat</keyword>
<evidence type="ECO:0000256" key="2">
    <source>
        <dbReference type="SAM" id="MobiDB-lite"/>
    </source>
</evidence>
<accession>A0A9W6Z6T8</accession>
<feature type="compositionally biased region" description="Acidic residues" evidence="2">
    <location>
        <begin position="769"/>
        <end position="784"/>
    </location>
</feature>
<dbReference type="AlphaFoldDB" id="A0A9W6Z6T8"/>
<dbReference type="Gene3D" id="1.25.40.10">
    <property type="entry name" value="Tetratricopeptide repeat domain"/>
    <property type="match status" value="3"/>
</dbReference>
<dbReference type="PROSITE" id="PS50005">
    <property type="entry name" value="TPR"/>
    <property type="match status" value="5"/>
</dbReference>
<feature type="repeat" description="TPR" evidence="1">
    <location>
        <begin position="606"/>
        <end position="639"/>
    </location>
</feature>
<feature type="repeat" description="TPR" evidence="1">
    <location>
        <begin position="640"/>
        <end position="673"/>
    </location>
</feature>
<evidence type="ECO:0000313" key="3">
    <source>
        <dbReference type="EMBL" id="GMH49167.1"/>
    </source>
</evidence>
<organism evidence="3 4">
    <name type="scientific">Triparma verrucosa</name>
    <dbReference type="NCBI Taxonomy" id="1606542"/>
    <lineage>
        <taxon>Eukaryota</taxon>
        <taxon>Sar</taxon>
        <taxon>Stramenopiles</taxon>
        <taxon>Ochrophyta</taxon>
        <taxon>Bolidophyceae</taxon>
        <taxon>Parmales</taxon>
        <taxon>Triparmaceae</taxon>
        <taxon>Triparma</taxon>
    </lineage>
</organism>
<gene>
    <name evidence="3" type="ORF">TrVE_jg11125</name>
</gene>
<evidence type="ECO:0000256" key="1">
    <source>
        <dbReference type="PROSITE-ProRule" id="PRU00339"/>
    </source>
</evidence>
<feature type="repeat" description="TPR" evidence="1">
    <location>
        <begin position="256"/>
        <end position="289"/>
    </location>
</feature>
<feature type="region of interest" description="Disordered" evidence="2">
    <location>
        <begin position="1"/>
        <end position="107"/>
    </location>
</feature>
<dbReference type="Pfam" id="PF13424">
    <property type="entry name" value="TPR_12"/>
    <property type="match status" value="1"/>
</dbReference>
<keyword evidence="4" id="KW-1185">Reference proteome</keyword>
<dbReference type="GO" id="GO:0042073">
    <property type="term" value="P:intraciliary transport"/>
    <property type="evidence" value="ECO:0007669"/>
    <property type="project" value="TreeGrafter"/>
</dbReference>